<dbReference type="RefSeq" id="WP_103901916.1">
    <property type="nucleotide sequence ID" value="NZ_PQWB01000023.1"/>
</dbReference>
<evidence type="ECO:0000313" key="1">
    <source>
        <dbReference type="EMBL" id="POZ62810.1"/>
    </source>
</evidence>
<name>A0A2S5DIA4_9NEIS</name>
<gene>
    <name evidence="1" type="ORF">C2I19_06560</name>
</gene>
<protein>
    <submittedName>
        <fullName evidence="1">Uncharacterized protein</fullName>
    </submittedName>
</protein>
<dbReference type="Proteomes" id="UP000237082">
    <property type="component" value="Unassembled WGS sequence"/>
</dbReference>
<organism evidence="1 2">
    <name type="scientific">Chromobacterium alticapitis</name>
    <dbReference type="NCBI Taxonomy" id="2073169"/>
    <lineage>
        <taxon>Bacteria</taxon>
        <taxon>Pseudomonadati</taxon>
        <taxon>Pseudomonadota</taxon>
        <taxon>Betaproteobacteria</taxon>
        <taxon>Neisseriales</taxon>
        <taxon>Chromobacteriaceae</taxon>
        <taxon>Chromobacterium</taxon>
    </lineage>
</organism>
<keyword evidence="2" id="KW-1185">Reference proteome</keyword>
<proteinExistence type="predicted"/>
<evidence type="ECO:0000313" key="2">
    <source>
        <dbReference type="Proteomes" id="UP000237082"/>
    </source>
</evidence>
<sequence>MPGPYTAPDSPHPLATQRAADFWRVTGSVARERRQLPFLETPPAQSADYVADQLAQNALRPLLLQGGSVAGWRDILPHPRAIHCHPLPSTAIAARAWAVGSWKALWNWPPSAAAAA</sequence>
<dbReference type="OrthoDB" id="336415at2"/>
<dbReference type="AlphaFoldDB" id="A0A2S5DIA4"/>
<accession>A0A2S5DIA4</accession>
<comment type="caution">
    <text evidence="1">The sequence shown here is derived from an EMBL/GenBank/DDBJ whole genome shotgun (WGS) entry which is preliminary data.</text>
</comment>
<dbReference type="EMBL" id="PQWB01000023">
    <property type="protein sequence ID" value="POZ62810.1"/>
    <property type="molecule type" value="Genomic_DNA"/>
</dbReference>
<reference evidence="2" key="1">
    <citation type="submission" date="2018-02" db="EMBL/GenBank/DDBJ databases">
        <authorList>
            <person name="O'Hara-Hanley K."/>
            <person name="Soby S."/>
        </authorList>
    </citation>
    <scope>NUCLEOTIDE SEQUENCE [LARGE SCALE GENOMIC DNA]</scope>
    <source>
        <strain evidence="2">MWU14-2602</strain>
    </source>
</reference>